<dbReference type="OrthoDB" id="5138418at2759"/>
<gene>
    <name evidence="2" type="ORF">ACRE_055020</name>
</gene>
<dbReference type="Gene3D" id="3.40.50.720">
    <property type="entry name" value="NAD(P)-binding Rossmann-like Domain"/>
    <property type="match status" value="1"/>
</dbReference>
<dbReference type="Proteomes" id="UP000029964">
    <property type="component" value="Unassembled WGS sequence"/>
</dbReference>
<dbReference type="STRING" id="857340.A0A086T2X7"/>
<dbReference type="SMART" id="SM00881">
    <property type="entry name" value="CoA_binding"/>
    <property type="match status" value="1"/>
</dbReference>
<evidence type="ECO:0000313" key="3">
    <source>
        <dbReference type="Proteomes" id="UP000029964"/>
    </source>
</evidence>
<dbReference type="InterPro" id="IPR003781">
    <property type="entry name" value="CoA-bd"/>
</dbReference>
<dbReference type="PANTHER" id="PTHR33303:SF2">
    <property type="entry name" value="COA-BINDING DOMAIN-CONTAINING PROTEIN"/>
    <property type="match status" value="1"/>
</dbReference>
<organism evidence="2 3">
    <name type="scientific">Hapsidospora chrysogenum (strain ATCC 11550 / CBS 779.69 / DSM 880 / IAM 14645 / JCM 23072 / IMI 49137)</name>
    <name type="common">Acremonium chrysogenum</name>
    <dbReference type="NCBI Taxonomy" id="857340"/>
    <lineage>
        <taxon>Eukaryota</taxon>
        <taxon>Fungi</taxon>
        <taxon>Dikarya</taxon>
        <taxon>Ascomycota</taxon>
        <taxon>Pezizomycotina</taxon>
        <taxon>Sordariomycetes</taxon>
        <taxon>Hypocreomycetidae</taxon>
        <taxon>Hypocreales</taxon>
        <taxon>Bionectriaceae</taxon>
        <taxon>Hapsidospora</taxon>
    </lineage>
</organism>
<dbReference type="PANTHER" id="PTHR33303">
    <property type="entry name" value="CYTOPLASMIC PROTEIN-RELATED"/>
    <property type="match status" value="1"/>
</dbReference>
<dbReference type="InterPro" id="IPR036291">
    <property type="entry name" value="NAD(P)-bd_dom_sf"/>
</dbReference>
<evidence type="ECO:0000259" key="1">
    <source>
        <dbReference type="SMART" id="SM00881"/>
    </source>
</evidence>
<comment type="caution">
    <text evidence="2">The sequence shown here is derived from an EMBL/GenBank/DDBJ whole genome shotgun (WGS) entry which is preliminary data.</text>
</comment>
<dbReference type="AlphaFoldDB" id="A0A086T2X7"/>
<proteinExistence type="predicted"/>
<dbReference type="HOGENOM" id="CLU_112567_1_1_1"/>
<keyword evidence="3" id="KW-1185">Reference proteome</keyword>
<name>A0A086T2X7_HAPC1</name>
<sequence length="153" mass="16126">MATEATARKFFSAANFAVVGASSNTAKYGHKVFAWYLAHNLPVTPINPGAPSVTVSGKEYPALPSVTALPKPRETAVSIITAPAVTISVLKEAQKIGVPSVWLQPGTWDDDVLQFARADGNFENVVYGPGGRGSEGWCVLVDGERALKDAGKL</sequence>
<reference evidence="3" key="1">
    <citation type="journal article" date="2014" name="Genome Announc.">
        <title>Genome sequence and annotation of Acremonium chrysogenum, producer of the beta-lactam antibiotic cephalosporin C.</title>
        <authorList>
            <person name="Terfehr D."/>
            <person name="Dahlmann T.A."/>
            <person name="Specht T."/>
            <person name="Zadra I."/>
            <person name="Kuernsteiner H."/>
            <person name="Kueck U."/>
        </authorList>
    </citation>
    <scope>NUCLEOTIDE SEQUENCE [LARGE SCALE GENOMIC DNA]</scope>
    <source>
        <strain evidence="3">ATCC 11550 / CBS 779.69 / DSM 880 / IAM 14645 / JCM 23072 / IMI 49137</strain>
    </source>
</reference>
<dbReference type="Pfam" id="PF13380">
    <property type="entry name" value="CoA_binding_2"/>
    <property type="match status" value="1"/>
</dbReference>
<dbReference type="EMBL" id="JPKY01000063">
    <property type="protein sequence ID" value="KFH43709.1"/>
    <property type="molecule type" value="Genomic_DNA"/>
</dbReference>
<accession>A0A086T2X7</accession>
<evidence type="ECO:0000313" key="2">
    <source>
        <dbReference type="EMBL" id="KFH43709.1"/>
    </source>
</evidence>
<protein>
    <recommendedName>
        <fullName evidence="1">CoA-binding domain-containing protein</fullName>
    </recommendedName>
</protein>
<feature type="domain" description="CoA-binding" evidence="1">
    <location>
        <begin position="10"/>
        <end position="107"/>
    </location>
</feature>
<dbReference type="SUPFAM" id="SSF51735">
    <property type="entry name" value="NAD(P)-binding Rossmann-fold domains"/>
    <property type="match status" value="1"/>
</dbReference>